<dbReference type="InterPro" id="IPR019425">
    <property type="entry name" value="7TM_GPCR_serpentine_rcpt_Srt"/>
</dbReference>
<feature type="transmembrane region" description="Helical" evidence="1">
    <location>
        <begin position="103"/>
        <end position="128"/>
    </location>
</feature>
<feature type="transmembrane region" description="Helical" evidence="1">
    <location>
        <begin position="149"/>
        <end position="166"/>
    </location>
</feature>
<evidence type="ECO:0000256" key="1">
    <source>
        <dbReference type="SAM" id="Phobius"/>
    </source>
</evidence>
<dbReference type="PANTHER" id="PTHR23021:SF11">
    <property type="entry name" value="SERPENTINE RECEPTOR, CLASS T"/>
    <property type="match status" value="1"/>
</dbReference>
<accession>A0A914M9W5</accession>
<organism evidence="2 3">
    <name type="scientific">Meloidogyne incognita</name>
    <name type="common">Southern root-knot nematode worm</name>
    <name type="synonym">Oxyuris incognita</name>
    <dbReference type="NCBI Taxonomy" id="6306"/>
    <lineage>
        <taxon>Eukaryota</taxon>
        <taxon>Metazoa</taxon>
        <taxon>Ecdysozoa</taxon>
        <taxon>Nematoda</taxon>
        <taxon>Chromadorea</taxon>
        <taxon>Rhabditida</taxon>
        <taxon>Tylenchina</taxon>
        <taxon>Tylenchomorpha</taxon>
        <taxon>Tylenchoidea</taxon>
        <taxon>Meloidogynidae</taxon>
        <taxon>Meloidogyninae</taxon>
        <taxon>Meloidogyne</taxon>
        <taxon>Meloidogyne incognita group</taxon>
    </lineage>
</organism>
<name>A0A914M9W5_MELIC</name>
<reference evidence="3" key="1">
    <citation type="submission" date="2022-11" db="UniProtKB">
        <authorList>
            <consortium name="WormBaseParasite"/>
        </authorList>
    </citation>
    <scope>IDENTIFICATION</scope>
</reference>
<dbReference type="PANTHER" id="PTHR23021">
    <property type="entry name" value="SERPENTINE RECEPTOR, CLASS T"/>
    <property type="match status" value="1"/>
</dbReference>
<keyword evidence="1" id="KW-0472">Membrane</keyword>
<keyword evidence="2" id="KW-1185">Reference proteome</keyword>
<dbReference type="SUPFAM" id="SSF81321">
    <property type="entry name" value="Family A G protein-coupled receptor-like"/>
    <property type="match status" value="1"/>
</dbReference>
<keyword evidence="1" id="KW-1133">Transmembrane helix</keyword>
<dbReference type="Pfam" id="PF10321">
    <property type="entry name" value="7TM_GPCR_Srt"/>
    <property type="match status" value="1"/>
</dbReference>
<dbReference type="Gene3D" id="1.20.1070.10">
    <property type="entry name" value="Rhodopsin 7-helix transmembrane proteins"/>
    <property type="match status" value="1"/>
</dbReference>
<keyword evidence="1" id="KW-0812">Transmembrane</keyword>
<dbReference type="AlphaFoldDB" id="A0A914M9W5"/>
<proteinExistence type="predicted"/>
<dbReference type="Proteomes" id="UP000887563">
    <property type="component" value="Unplaced"/>
</dbReference>
<evidence type="ECO:0000313" key="3">
    <source>
        <dbReference type="WBParaSite" id="Minc3s01179g21444"/>
    </source>
</evidence>
<evidence type="ECO:0000313" key="2">
    <source>
        <dbReference type="Proteomes" id="UP000887563"/>
    </source>
</evidence>
<feature type="transmembrane region" description="Helical" evidence="1">
    <location>
        <begin position="69"/>
        <end position="91"/>
    </location>
</feature>
<protein>
    <submittedName>
        <fullName evidence="3">Uncharacterized protein</fullName>
    </submittedName>
</protein>
<dbReference type="WBParaSite" id="Minc3s01179g21444">
    <property type="protein sequence ID" value="Minc3s01179g21444"/>
    <property type="gene ID" value="Minc3s01179g21444"/>
</dbReference>
<feature type="transmembrane region" description="Helical" evidence="1">
    <location>
        <begin position="34"/>
        <end position="57"/>
    </location>
</feature>
<sequence>MEYILWNRNEFDIIYNCTGINVDDVPIEKRRYPIAAIICILLGFIYYPLYFPCLYSFCKNRNKNPCYKLLIYLSILDLCMLWIPTFAVGIFSLNGVVYCNSPIFTYLAGCFCLYLWAAECSADLILGINRCLEIAFPKISKIFFHNSRVYIWIIFCNLYGLYWLLFRHPYIFNGINFEFFFDPLIGYEDFRTELTI</sequence>